<dbReference type="SMART" id="SM00829">
    <property type="entry name" value="PKS_ER"/>
    <property type="match status" value="1"/>
</dbReference>
<dbReference type="InterPro" id="IPR051603">
    <property type="entry name" value="Zinc-ADH_QOR/CCCR"/>
</dbReference>
<evidence type="ECO:0000256" key="2">
    <source>
        <dbReference type="SAM" id="MobiDB-lite"/>
    </source>
</evidence>
<evidence type="ECO:0000256" key="1">
    <source>
        <dbReference type="ARBA" id="ARBA00022857"/>
    </source>
</evidence>
<dbReference type="CDD" id="cd08253">
    <property type="entry name" value="zeta_crystallin"/>
    <property type="match status" value="1"/>
</dbReference>
<dbReference type="Pfam" id="PF00107">
    <property type="entry name" value="ADH_zinc_N"/>
    <property type="match status" value="1"/>
</dbReference>
<dbReference type="PANTHER" id="PTHR44154:SF1">
    <property type="entry name" value="QUINONE OXIDOREDUCTASE"/>
    <property type="match status" value="1"/>
</dbReference>
<name>A0ABZ1SWH4_9ACTN</name>
<dbReference type="InterPro" id="IPR011032">
    <property type="entry name" value="GroES-like_sf"/>
</dbReference>
<evidence type="ECO:0000313" key="5">
    <source>
        <dbReference type="Proteomes" id="UP001432011"/>
    </source>
</evidence>
<gene>
    <name evidence="4" type="ORF">OG913_06595</name>
</gene>
<proteinExistence type="predicted"/>
<sequence length="337" mass="34476">MRAIVYSETGDSDVLRLTERPVPEPGPGEVRVRVVRSGVNPTDWKSRRGTLSHPEAVPNQDGAGIVDVTGPGVTGVAPGDRVWVWEAAWGRPDGTAQEYVVLPERQVVPLPDGASLDLGASLGIPALTAHRCLTVADGGPDRLAPGALDGRTVLVAGGAGAVGNAAIQLARWAGATVVTTVSGPEKAALARAAGAHHVVDYRVGDPAAEIRRVAPGGADIVVEVAPAPNAALDAAVTAPGGVVAVYANNGGDAVTLSVRDLFTRNIRYQFVLVYTVPEAVKDAAVADVRAAVEAGALRVGEEAGLPLHHFPLERTADAHDAVESGAVGKVLVDVAPE</sequence>
<dbReference type="InterPro" id="IPR020843">
    <property type="entry name" value="ER"/>
</dbReference>
<dbReference type="Gene3D" id="3.90.180.10">
    <property type="entry name" value="Medium-chain alcohol dehydrogenases, catalytic domain"/>
    <property type="match status" value="1"/>
</dbReference>
<dbReference type="Pfam" id="PF08240">
    <property type="entry name" value="ADH_N"/>
    <property type="match status" value="1"/>
</dbReference>
<dbReference type="InterPro" id="IPR013149">
    <property type="entry name" value="ADH-like_C"/>
</dbReference>
<protein>
    <submittedName>
        <fullName evidence="4">NADPH:quinone reductase</fullName>
    </submittedName>
</protein>
<dbReference type="InterPro" id="IPR036291">
    <property type="entry name" value="NAD(P)-bd_dom_sf"/>
</dbReference>
<feature type="region of interest" description="Disordered" evidence="2">
    <location>
        <begin position="43"/>
        <end position="63"/>
    </location>
</feature>
<dbReference type="SUPFAM" id="SSF51735">
    <property type="entry name" value="NAD(P)-binding Rossmann-fold domains"/>
    <property type="match status" value="1"/>
</dbReference>
<feature type="domain" description="Enoyl reductase (ER)" evidence="3">
    <location>
        <begin position="10"/>
        <end position="332"/>
    </location>
</feature>
<organism evidence="4 5">
    <name type="scientific">Microbispora hainanensis</name>
    <dbReference type="NCBI Taxonomy" id="568844"/>
    <lineage>
        <taxon>Bacteria</taxon>
        <taxon>Bacillati</taxon>
        <taxon>Actinomycetota</taxon>
        <taxon>Actinomycetes</taxon>
        <taxon>Streptosporangiales</taxon>
        <taxon>Streptosporangiaceae</taxon>
        <taxon>Microbispora</taxon>
    </lineage>
</organism>
<dbReference type="InterPro" id="IPR013154">
    <property type="entry name" value="ADH-like_N"/>
</dbReference>
<reference evidence="4" key="1">
    <citation type="submission" date="2022-10" db="EMBL/GenBank/DDBJ databases">
        <title>The complete genomes of actinobacterial strains from the NBC collection.</title>
        <authorList>
            <person name="Joergensen T.S."/>
            <person name="Alvarez Arevalo M."/>
            <person name="Sterndorff E.B."/>
            <person name="Faurdal D."/>
            <person name="Vuksanovic O."/>
            <person name="Mourched A.-S."/>
            <person name="Charusanti P."/>
            <person name="Shaw S."/>
            <person name="Blin K."/>
            <person name="Weber T."/>
        </authorList>
    </citation>
    <scope>NUCLEOTIDE SEQUENCE</scope>
    <source>
        <strain evidence="4">NBC_00254</strain>
    </source>
</reference>
<dbReference type="EMBL" id="CP108085">
    <property type="protein sequence ID" value="WUP76684.1"/>
    <property type="molecule type" value="Genomic_DNA"/>
</dbReference>
<accession>A0ABZ1SWH4</accession>
<keyword evidence="5" id="KW-1185">Reference proteome</keyword>
<dbReference type="PANTHER" id="PTHR44154">
    <property type="entry name" value="QUINONE OXIDOREDUCTASE"/>
    <property type="match status" value="1"/>
</dbReference>
<keyword evidence="1" id="KW-0521">NADP</keyword>
<dbReference type="RefSeq" id="WP_142646933.1">
    <property type="nucleotide sequence ID" value="NZ_CP108085.1"/>
</dbReference>
<dbReference type="Gene3D" id="3.40.50.720">
    <property type="entry name" value="NAD(P)-binding Rossmann-like Domain"/>
    <property type="match status" value="1"/>
</dbReference>
<evidence type="ECO:0000313" key="4">
    <source>
        <dbReference type="EMBL" id="WUP76684.1"/>
    </source>
</evidence>
<evidence type="ECO:0000259" key="3">
    <source>
        <dbReference type="SMART" id="SM00829"/>
    </source>
</evidence>
<dbReference type="SUPFAM" id="SSF50129">
    <property type="entry name" value="GroES-like"/>
    <property type="match status" value="1"/>
</dbReference>
<dbReference type="Proteomes" id="UP001432011">
    <property type="component" value="Chromosome"/>
</dbReference>